<evidence type="ECO:0000313" key="2">
    <source>
        <dbReference type="EMBL" id="PTB55058.1"/>
    </source>
</evidence>
<organism evidence="2 3">
    <name type="scientific">Trichoderma harzianum CBS 226.95</name>
    <dbReference type="NCBI Taxonomy" id="983964"/>
    <lineage>
        <taxon>Eukaryota</taxon>
        <taxon>Fungi</taxon>
        <taxon>Dikarya</taxon>
        <taxon>Ascomycota</taxon>
        <taxon>Pezizomycotina</taxon>
        <taxon>Sordariomycetes</taxon>
        <taxon>Hypocreomycetidae</taxon>
        <taxon>Hypocreales</taxon>
        <taxon>Hypocreaceae</taxon>
        <taxon>Trichoderma</taxon>
    </lineage>
</organism>
<evidence type="ECO:0000256" key="1">
    <source>
        <dbReference type="SAM" id="MobiDB-lite"/>
    </source>
</evidence>
<proteinExistence type="predicted"/>
<dbReference type="GeneID" id="36623717"/>
<dbReference type="EMBL" id="KZ679680">
    <property type="protein sequence ID" value="PTB55058.1"/>
    <property type="molecule type" value="Genomic_DNA"/>
</dbReference>
<dbReference type="RefSeq" id="XP_024774735.1">
    <property type="nucleotide sequence ID" value="XM_024915151.1"/>
</dbReference>
<feature type="region of interest" description="Disordered" evidence="1">
    <location>
        <begin position="132"/>
        <end position="157"/>
    </location>
</feature>
<dbReference type="AlphaFoldDB" id="A0A2T4ADR1"/>
<dbReference type="Proteomes" id="UP000241690">
    <property type="component" value="Unassembled WGS sequence"/>
</dbReference>
<accession>A0A2T4ADR1</accession>
<gene>
    <name evidence="2" type="ORF">M431DRAFT_436752</name>
</gene>
<sequence>MRTLMDIKWGICGAVRHHHAHMSAHSEDAGFDDSCSRYMADLYYVRIPKGAATVYECVRAARTIKVHVCGCSVCANKPQVHCVLRAASRQELRCRCRVAALPPDCSRQFICIYGVRNTEYGVLNSWASQHQDQDSRSCGATTDGRGKKAKRELELNE</sequence>
<evidence type="ECO:0000313" key="3">
    <source>
        <dbReference type="Proteomes" id="UP000241690"/>
    </source>
</evidence>
<reference evidence="2 3" key="1">
    <citation type="submission" date="2016-07" db="EMBL/GenBank/DDBJ databases">
        <title>Multiple horizontal gene transfer events from other fungi enriched the ability of initially mycotrophic Trichoderma (Ascomycota) to feed on dead plant biomass.</title>
        <authorList>
            <consortium name="DOE Joint Genome Institute"/>
            <person name="Aerts A."/>
            <person name="Atanasova L."/>
            <person name="Chenthamara K."/>
            <person name="Zhang J."/>
            <person name="Grujic M."/>
            <person name="Henrissat B."/>
            <person name="Kuo A."/>
            <person name="Salamov A."/>
            <person name="Lipzen A."/>
            <person name="Labutti K."/>
            <person name="Barry K."/>
            <person name="Miao Y."/>
            <person name="Rahimi M.J."/>
            <person name="Shen Q."/>
            <person name="Grigoriev I.V."/>
            <person name="Kubicek C.P."/>
            <person name="Druzhinina I.S."/>
        </authorList>
    </citation>
    <scope>NUCLEOTIDE SEQUENCE [LARGE SCALE GENOMIC DNA]</scope>
    <source>
        <strain evidence="2 3">CBS 226.95</strain>
    </source>
</reference>
<keyword evidence="3" id="KW-1185">Reference proteome</keyword>
<name>A0A2T4ADR1_TRIHA</name>
<protein>
    <submittedName>
        <fullName evidence="2">Uncharacterized protein</fullName>
    </submittedName>
</protein>